<protein>
    <submittedName>
        <fullName evidence="1">Uncharacterized protein</fullName>
    </submittedName>
</protein>
<evidence type="ECO:0000313" key="1">
    <source>
        <dbReference type="EnsemblPlants" id="AVESA.00010b.r2.3DG0563530.2.CDS"/>
    </source>
</evidence>
<sequence>MKKKKAGVAASPAAKRRESGGAGGGRPRKRARDANSDGNPPSHGDLISSLPDEILGTIISLLPTKDGARTQALSRRWRPLWRSSPLNLNAADLSSNQFKRFSIVSRILSDHPGPARRFSFPFIRLHKAKKRFAEDAAQIEAWFHSRGLDNLKELDISFDLLGRTPETEKRYPLPLSMFRLAPTLLVARIGFCDFPTEIAPSVNFPLKQLTLTFITISDEVLHGVLSACHVLETLFLQEIFDMGCLHISSPTLRSLGFSSLSLGKEELVIVDAPRLERLLCSLFEGETIRVISAPKLKILGPLSPLISGIEIASLVFQGIIPASLTHPICTVKILALKFSVPDLNTVLDVLRCFPCLEKLYIIWVKNLKTSVKNVRRYDPLDPVKCLETHLRVLVLENYEGSEEGVGFARFFVLNAKVVREILFRVNEKIDKKWVADQHRLLGVETKASQDAQFVFRRRSHFNKYFDVHDLSVADPFNRCFVDGVDALSGEAC</sequence>
<reference evidence="1" key="2">
    <citation type="submission" date="2025-09" db="UniProtKB">
        <authorList>
            <consortium name="EnsemblPlants"/>
        </authorList>
    </citation>
    <scope>IDENTIFICATION</scope>
</reference>
<keyword evidence="2" id="KW-1185">Reference proteome</keyword>
<proteinExistence type="predicted"/>
<dbReference type="EnsemblPlants" id="AVESA.00010b.r2.3DG0563530.2">
    <property type="protein sequence ID" value="AVESA.00010b.r2.3DG0563530.2.CDS"/>
    <property type="gene ID" value="AVESA.00010b.r2.3DG0563530"/>
</dbReference>
<reference evidence="1" key="1">
    <citation type="submission" date="2021-05" db="EMBL/GenBank/DDBJ databases">
        <authorList>
            <person name="Scholz U."/>
            <person name="Mascher M."/>
            <person name="Fiebig A."/>
        </authorList>
    </citation>
    <scope>NUCLEOTIDE SEQUENCE [LARGE SCALE GENOMIC DNA]</scope>
</reference>
<organism evidence="1 2">
    <name type="scientific">Avena sativa</name>
    <name type="common">Oat</name>
    <dbReference type="NCBI Taxonomy" id="4498"/>
    <lineage>
        <taxon>Eukaryota</taxon>
        <taxon>Viridiplantae</taxon>
        <taxon>Streptophyta</taxon>
        <taxon>Embryophyta</taxon>
        <taxon>Tracheophyta</taxon>
        <taxon>Spermatophyta</taxon>
        <taxon>Magnoliopsida</taxon>
        <taxon>Liliopsida</taxon>
        <taxon>Poales</taxon>
        <taxon>Poaceae</taxon>
        <taxon>BOP clade</taxon>
        <taxon>Pooideae</taxon>
        <taxon>Poodae</taxon>
        <taxon>Poeae</taxon>
        <taxon>Poeae Chloroplast Group 1 (Aveneae type)</taxon>
        <taxon>Aveninae</taxon>
        <taxon>Avena</taxon>
    </lineage>
</organism>
<evidence type="ECO:0000313" key="2">
    <source>
        <dbReference type="Proteomes" id="UP001732700"/>
    </source>
</evidence>
<name>A0ACD5W4F1_AVESA</name>
<dbReference type="Proteomes" id="UP001732700">
    <property type="component" value="Chromosome 3D"/>
</dbReference>
<accession>A0ACD5W4F1</accession>